<dbReference type="InterPro" id="IPR029267">
    <property type="entry name" value="FAM212"/>
</dbReference>
<comment type="similarity">
    <text evidence="2">Belongs to the INKA family.</text>
</comment>
<gene>
    <name evidence="6" type="ORF">ACEWY4_000079</name>
</gene>
<feature type="region of interest" description="Disordered" evidence="4">
    <location>
        <begin position="514"/>
        <end position="536"/>
    </location>
</feature>
<evidence type="ECO:0000313" key="7">
    <source>
        <dbReference type="Proteomes" id="UP001591681"/>
    </source>
</evidence>
<accession>A0ABD1KVL5</accession>
<evidence type="ECO:0000259" key="5">
    <source>
        <dbReference type="Pfam" id="PF15342"/>
    </source>
</evidence>
<dbReference type="PANTHER" id="PTHR28615:SF2">
    <property type="entry name" value="PAK4-INHIBITOR INKA2"/>
    <property type="match status" value="1"/>
</dbReference>
<evidence type="ECO:0000256" key="1">
    <source>
        <dbReference type="ARBA" id="ARBA00004123"/>
    </source>
</evidence>
<name>A0ABD1KVL5_9TELE</name>
<organism evidence="6 7">
    <name type="scientific">Coilia grayii</name>
    <name type="common">Gray's grenadier anchovy</name>
    <dbReference type="NCBI Taxonomy" id="363190"/>
    <lineage>
        <taxon>Eukaryota</taxon>
        <taxon>Metazoa</taxon>
        <taxon>Chordata</taxon>
        <taxon>Craniata</taxon>
        <taxon>Vertebrata</taxon>
        <taxon>Euteleostomi</taxon>
        <taxon>Actinopterygii</taxon>
        <taxon>Neopterygii</taxon>
        <taxon>Teleostei</taxon>
        <taxon>Clupei</taxon>
        <taxon>Clupeiformes</taxon>
        <taxon>Clupeoidei</taxon>
        <taxon>Engraulidae</taxon>
        <taxon>Coilinae</taxon>
        <taxon>Coilia</taxon>
    </lineage>
</organism>
<evidence type="ECO:0000256" key="3">
    <source>
        <dbReference type="ARBA" id="ARBA00023242"/>
    </source>
</evidence>
<keyword evidence="7" id="KW-1185">Reference proteome</keyword>
<dbReference type="Pfam" id="PF15342">
    <property type="entry name" value="FAM212"/>
    <property type="match status" value="1"/>
</dbReference>
<protein>
    <recommendedName>
        <fullName evidence="5">FAM212 domain-containing protein</fullName>
    </recommendedName>
</protein>
<dbReference type="GO" id="GO:0005634">
    <property type="term" value="C:nucleus"/>
    <property type="evidence" value="ECO:0007669"/>
    <property type="project" value="UniProtKB-SubCell"/>
</dbReference>
<evidence type="ECO:0000313" key="6">
    <source>
        <dbReference type="EMBL" id="KAL2103211.1"/>
    </source>
</evidence>
<keyword evidence="3" id="KW-0539">Nucleus</keyword>
<dbReference type="AlphaFoldDB" id="A0ABD1KVL5"/>
<dbReference type="PANTHER" id="PTHR28615">
    <property type="entry name" value="PAK4-INHIBITOR INKA1-RELATED"/>
    <property type="match status" value="1"/>
</dbReference>
<proteinExistence type="inferred from homology"/>
<feature type="compositionally biased region" description="Basic residues" evidence="4">
    <location>
        <begin position="33"/>
        <end position="44"/>
    </location>
</feature>
<evidence type="ECO:0000256" key="2">
    <source>
        <dbReference type="ARBA" id="ARBA00008302"/>
    </source>
</evidence>
<feature type="region of interest" description="Disordered" evidence="4">
    <location>
        <begin position="314"/>
        <end position="351"/>
    </location>
</feature>
<dbReference type="Proteomes" id="UP001591681">
    <property type="component" value="Unassembled WGS sequence"/>
</dbReference>
<dbReference type="EMBL" id="JBHFQA010000001">
    <property type="protein sequence ID" value="KAL2103211.1"/>
    <property type="molecule type" value="Genomic_DNA"/>
</dbReference>
<comment type="subcellular location">
    <subcellularLocation>
        <location evidence="1">Nucleus</location>
    </subcellularLocation>
</comment>
<dbReference type="Gene3D" id="3.30.200.20">
    <property type="entry name" value="Phosphorylase Kinase, domain 1"/>
    <property type="match status" value="1"/>
</dbReference>
<feature type="compositionally biased region" description="Low complexity" evidence="4">
    <location>
        <begin position="82"/>
        <end position="95"/>
    </location>
</feature>
<feature type="region of interest" description="Disordered" evidence="4">
    <location>
        <begin position="174"/>
        <end position="220"/>
    </location>
</feature>
<sequence length="600" mass="64863">MNCMMGALQELKLLQVQTALERLDISTQTKPASHTHTHTHSHTHSHTDRQTHTNLTQPSSTSLPSQNPPLHRNPSPPPSSLTPPSSSLAPPSCSLTPPPWRRAPWGSTAPHLPSPPEEPHLPPPTSAPPPKEPHLPQGKPQLPSSSSSSSSSGSGSVWGSVRSSLRLLRRASQHSASSCGDDSCSSSASASASGTSSGSGSGSSSSWSSEESVCERRAPPPPSLVQLQELLLCLRTRQPLVLGEGFLADLVGNWLDLPEVGGAEEEGAMRRGRDGGLGHAPRPSRAQELRRRLALTTSVFKKVLRSVRPDRERLLKERPGWPDPTEPLPPGPPHPDQLHKRTRKNAAAKPKAQSFYRPFWSRKGKASAGPPSDKLPALGMGPQRLPWAWPWGHRGVCGGPWTGGTLWSTTMLPSGCECPQQRFQQSCLRSILGIHWRDFVTNVKVLEQAKTTSIVAMLIMSQLRWAGHASRMEDHSLPKITLHGELSTGHCDRGAARRRYKDCLKKSLGASALTSSSGQADSHRASLADEREAEEPYATPALHPDQTFPCSCCGRACLSRIGPASHQRACKTWTASCQPPARLQNTWTASSLIFGREAKP</sequence>
<feature type="region of interest" description="Disordered" evidence="4">
    <location>
        <begin position="28"/>
        <end position="158"/>
    </location>
</feature>
<feature type="compositionally biased region" description="Polar residues" evidence="4">
    <location>
        <begin position="52"/>
        <end position="65"/>
    </location>
</feature>
<reference evidence="6 7" key="1">
    <citation type="submission" date="2024-09" db="EMBL/GenBank/DDBJ databases">
        <title>A chromosome-level genome assembly of Gray's grenadier anchovy, Coilia grayii.</title>
        <authorList>
            <person name="Fu Z."/>
        </authorList>
    </citation>
    <scope>NUCLEOTIDE SEQUENCE [LARGE SCALE GENOMIC DNA]</scope>
    <source>
        <strain evidence="6">G4</strain>
        <tissue evidence="6">Muscle</tissue>
    </source>
</reference>
<feature type="compositionally biased region" description="Pro residues" evidence="4">
    <location>
        <begin position="321"/>
        <end position="335"/>
    </location>
</feature>
<feature type="compositionally biased region" description="Basic and acidic residues" evidence="4">
    <location>
        <begin position="521"/>
        <end position="530"/>
    </location>
</feature>
<feature type="compositionally biased region" description="Low complexity" evidence="4">
    <location>
        <begin position="174"/>
        <end position="211"/>
    </location>
</feature>
<evidence type="ECO:0000256" key="4">
    <source>
        <dbReference type="SAM" id="MobiDB-lite"/>
    </source>
</evidence>
<comment type="caution">
    <text evidence="6">The sequence shown here is derived from an EMBL/GenBank/DDBJ whole genome shotgun (WGS) entry which is preliminary data.</text>
</comment>
<feature type="compositionally biased region" description="Pro residues" evidence="4">
    <location>
        <begin position="112"/>
        <end position="130"/>
    </location>
</feature>
<dbReference type="InterPro" id="IPR039201">
    <property type="entry name" value="Inka"/>
</dbReference>
<feature type="compositionally biased region" description="Low complexity" evidence="4">
    <location>
        <begin position="144"/>
        <end position="158"/>
    </location>
</feature>
<feature type="domain" description="FAM212" evidence="5">
    <location>
        <begin position="234"/>
        <end position="260"/>
    </location>
</feature>